<dbReference type="Pfam" id="PF01966">
    <property type="entry name" value="HD"/>
    <property type="match status" value="1"/>
</dbReference>
<dbReference type="SUPFAM" id="SSF109604">
    <property type="entry name" value="HD-domain/PDEase-like"/>
    <property type="match status" value="1"/>
</dbReference>
<comment type="caution">
    <text evidence="2">The sequence shown here is derived from an EMBL/GenBank/DDBJ whole genome shotgun (WGS) entry which is preliminary data.</text>
</comment>
<keyword evidence="3" id="KW-1185">Reference proteome</keyword>
<dbReference type="EC" id="3.1.-.-" evidence="2"/>
<proteinExistence type="predicted"/>
<feature type="domain" description="HD/PDEase" evidence="1">
    <location>
        <begin position="19"/>
        <end position="150"/>
    </location>
</feature>
<dbReference type="RefSeq" id="WP_377344708.1">
    <property type="nucleotide sequence ID" value="NZ_JBHLTP010000002.1"/>
</dbReference>
<organism evidence="2 3">
    <name type="scientific">Pontibacillus salicampi</name>
    <dbReference type="NCBI Taxonomy" id="1449801"/>
    <lineage>
        <taxon>Bacteria</taxon>
        <taxon>Bacillati</taxon>
        <taxon>Bacillota</taxon>
        <taxon>Bacilli</taxon>
        <taxon>Bacillales</taxon>
        <taxon>Bacillaceae</taxon>
        <taxon>Pontibacillus</taxon>
    </lineage>
</organism>
<dbReference type="Gene3D" id="1.10.3210.10">
    <property type="entry name" value="Hypothetical protein af1432"/>
    <property type="match status" value="1"/>
</dbReference>
<sequence>MRKVTLVDLFKHHITRKYLHRSGIHHAVTAAYYAFDLALQRNVSVDFATKAALLHDIGHYEWYNNNGEWDYDEYRENDIHAIKGAERAHKLLIRLGENRSAAKHIAVAVLLHTDSYLPFPLNGKQTALQEVITLADNKDEQPKGMHHYKQMEISEAIKHLHQLDLKVDAVLAKQESPNEMPG</sequence>
<protein>
    <submittedName>
        <fullName evidence="2">HD domain-containing protein</fullName>
        <ecNumber evidence="2">3.1.-.-</ecNumber>
    </submittedName>
</protein>
<dbReference type="InterPro" id="IPR003607">
    <property type="entry name" value="HD/PDEase_dom"/>
</dbReference>
<dbReference type="Proteomes" id="UP001589836">
    <property type="component" value="Unassembled WGS sequence"/>
</dbReference>
<gene>
    <name evidence="2" type="ORF">ACFFGV_01105</name>
</gene>
<accession>A0ABV6LIM2</accession>
<dbReference type="InterPro" id="IPR006674">
    <property type="entry name" value="HD_domain"/>
</dbReference>
<dbReference type="EMBL" id="JBHLTP010000002">
    <property type="protein sequence ID" value="MFC0522187.1"/>
    <property type="molecule type" value="Genomic_DNA"/>
</dbReference>
<dbReference type="CDD" id="cd00077">
    <property type="entry name" value="HDc"/>
    <property type="match status" value="1"/>
</dbReference>
<evidence type="ECO:0000313" key="2">
    <source>
        <dbReference type="EMBL" id="MFC0522187.1"/>
    </source>
</evidence>
<keyword evidence="2" id="KW-0378">Hydrolase</keyword>
<dbReference type="GO" id="GO:0016787">
    <property type="term" value="F:hydrolase activity"/>
    <property type="evidence" value="ECO:0007669"/>
    <property type="project" value="UniProtKB-KW"/>
</dbReference>
<reference evidence="2 3" key="1">
    <citation type="submission" date="2024-09" db="EMBL/GenBank/DDBJ databases">
        <authorList>
            <person name="Sun Q."/>
            <person name="Mori K."/>
        </authorList>
    </citation>
    <scope>NUCLEOTIDE SEQUENCE [LARGE SCALE GENOMIC DNA]</scope>
    <source>
        <strain evidence="2 3">NCAIM B.02529</strain>
    </source>
</reference>
<dbReference type="SMART" id="SM00471">
    <property type="entry name" value="HDc"/>
    <property type="match status" value="1"/>
</dbReference>
<dbReference type="InterPro" id="IPR006675">
    <property type="entry name" value="HDIG_dom"/>
</dbReference>
<dbReference type="NCBIfam" id="TIGR00277">
    <property type="entry name" value="HDIG"/>
    <property type="match status" value="1"/>
</dbReference>
<evidence type="ECO:0000313" key="3">
    <source>
        <dbReference type="Proteomes" id="UP001589836"/>
    </source>
</evidence>
<name>A0ABV6LIM2_9BACI</name>
<evidence type="ECO:0000259" key="1">
    <source>
        <dbReference type="SMART" id="SM00471"/>
    </source>
</evidence>